<feature type="transmembrane region" description="Helical" evidence="1">
    <location>
        <begin position="25"/>
        <end position="45"/>
    </location>
</feature>
<feature type="transmembrane region" description="Helical" evidence="1">
    <location>
        <begin position="95"/>
        <end position="117"/>
    </location>
</feature>
<reference evidence="2" key="1">
    <citation type="submission" date="2021-04" db="EMBL/GenBank/DDBJ databases">
        <title>Saccharothrix algeriensis WGS.</title>
        <authorList>
            <person name="Stuskova K."/>
            <person name="Hakalova E."/>
            <person name="Tebbal A.B."/>
            <person name="Eichmeier A."/>
        </authorList>
    </citation>
    <scope>NUCLEOTIDE SEQUENCE</scope>
    <source>
        <strain evidence="2">NRRL B-24137</strain>
    </source>
</reference>
<organism evidence="2 3">
    <name type="scientific">Saccharothrix algeriensis</name>
    <dbReference type="NCBI Taxonomy" id="173560"/>
    <lineage>
        <taxon>Bacteria</taxon>
        <taxon>Bacillati</taxon>
        <taxon>Actinomycetota</taxon>
        <taxon>Actinomycetes</taxon>
        <taxon>Pseudonocardiales</taxon>
        <taxon>Pseudonocardiaceae</taxon>
        <taxon>Saccharothrix</taxon>
    </lineage>
</organism>
<accession>A0A8T8I2S3</accession>
<dbReference type="AlphaFoldDB" id="A0A8T8I2S3"/>
<proteinExistence type="predicted"/>
<keyword evidence="1" id="KW-0812">Transmembrane</keyword>
<evidence type="ECO:0000313" key="3">
    <source>
        <dbReference type="Proteomes" id="UP000671828"/>
    </source>
</evidence>
<dbReference type="Proteomes" id="UP000671828">
    <property type="component" value="Chromosome"/>
</dbReference>
<keyword evidence="1" id="KW-1133">Transmembrane helix</keyword>
<evidence type="ECO:0000256" key="1">
    <source>
        <dbReference type="SAM" id="Phobius"/>
    </source>
</evidence>
<gene>
    <name evidence="2" type="ORF">J7S33_10820</name>
</gene>
<protein>
    <submittedName>
        <fullName evidence="2">Uncharacterized protein</fullName>
    </submittedName>
</protein>
<evidence type="ECO:0000313" key="2">
    <source>
        <dbReference type="EMBL" id="QTR05145.1"/>
    </source>
</evidence>
<dbReference type="EMBL" id="CP072788">
    <property type="protein sequence ID" value="QTR05145.1"/>
    <property type="molecule type" value="Genomic_DNA"/>
</dbReference>
<sequence>MTTSRSRTAATCADMPRLLVNDRGLALACALVFATLLGVAVLGLAQVASTYQWCGQDVAGRPASAEAVAELRLDAAPAVVCRSGAAILEVPVAPAVASVAFAVIGMAISLVTVIVTARRVRAARLS</sequence>
<name>A0A8T8I2S3_9PSEU</name>
<keyword evidence="1" id="KW-0472">Membrane</keyword>